<organism evidence="1 2">
    <name type="scientific">Ligilactobacillus ruminis</name>
    <dbReference type="NCBI Taxonomy" id="1623"/>
    <lineage>
        <taxon>Bacteria</taxon>
        <taxon>Bacillati</taxon>
        <taxon>Bacillota</taxon>
        <taxon>Bacilli</taxon>
        <taxon>Lactobacillales</taxon>
        <taxon>Lactobacillaceae</taxon>
        <taxon>Ligilactobacillus</taxon>
    </lineage>
</organism>
<evidence type="ECO:0000313" key="2">
    <source>
        <dbReference type="Proteomes" id="UP001222683"/>
    </source>
</evidence>
<dbReference type="AlphaFoldDB" id="A0AAQ2XKP8"/>
<evidence type="ECO:0000313" key="1">
    <source>
        <dbReference type="EMBL" id="WDC82522.1"/>
    </source>
</evidence>
<name>A0AAQ2XKP8_9LACO</name>
<dbReference type="Pfam" id="PF11372">
    <property type="entry name" value="DUF3173"/>
    <property type="match status" value="1"/>
</dbReference>
<accession>A0AAQ2XKP8</accession>
<gene>
    <name evidence="1" type="ORF">PSR59_02495</name>
</gene>
<dbReference type="RefSeq" id="WP_080926807.1">
    <property type="nucleotide sequence ID" value="NZ_CP117687.1"/>
</dbReference>
<sequence>MTTNNYLSHKLITARDLQKIGFTPYRSKMIIRTAKAELVKKGYVMYDNPRLGDVPPEIVAEITGVSLLDLRGAISNEEK</sequence>
<reference evidence="1" key="1">
    <citation type="submission" date="2023-02" db="EMBL/GenBank/DDBJ databases">
        <title>Complete genome sequence of Lactobacillus ruminis CACC888 isolated from Pig feces.</title>
        <authorList>
            <person name="Park S."/>
            <person name="Park M.A."/>
            <person name="Kim D.-H."/>
            <person name="Kim Y."/>
        </authorList>
    </citation>
    <scope>NUCLEOTIDE SEQUENCE</scope>
    <source>
        <strain evidence="1">CACC888</strain>
    </source>
</reference>
<proteinExistence type="predicted"/>
<dbReference type="Proteomes" id="UP001222683">
    <property type="component" value="Chromosome"/>
</dbReference>
<dbReference type="EMBL" id="CP117692">
    <property type="protein sequence ID" value="WDC82522.1"/>
    <property type="molecule type" value="Genomic_DNA"/>
</dbReference>
<protein>
    <submittedName>
        <fullName evidence="1">DUF3173 family protein</fullName>
    </submittedName>
</protein>
<dbReference type="InterPro" id="IPR021512">
    <property type="entry name" value="DUF3173"/>
</dbReference>